<dbReference type="AlphaFoldDB" id="A0A1G9P094"/>
<dbReference type="EMBL" id="FNFO01000009">
    <property type="protein sequence ID" value="SDL92021.1"/>
    <property type="molecule type" value="Genomic_DNA"/>
</dbReference>
<dbReference type="Gene3D" id="2.60.120.10">
    <property type="entry name" value="Jelly Rolls"/>
    <property type="match status" value="1"/>
</dbReference>
<dbReference type="PANTHER" id="PTHR24567">
    <property type="entry name" value="CRP FAMILY TRANSCRIPTIONAL REGULATORY PROTEIN"/>
    <property type="match status" value="1"/>
</dbReference>
<reference evidence="6 7" key="1">
    <citation type="submission" date="2016-10" db="EMBL/GenBank/DDBJ databases">
        <authorList>
            <person name="de Groot N.N."/>
        </authorList>
    </citation>
    <scope>NUCLEOTIDE SEQUENCE [LARGE SCALE GENOMIC DNA]</scope>
    <source>
        <strain evidence="6 7">DSM 25186</strain>
    </source>
</reference>
<dbReference type="InterPro" id="IPR012318">
    <property type="entry name" value="HTH_CRP"/>
</dbReference>
<dbReference type="GO" id="GO:0005829">
    <property type="term" value="C:cytosol"/>
    <property type="evidence" value="ECO:0007669"/>
    <property type="project" value="TreeGrafter"/>
</dbReference>
<evidence type="ECO:0000256" key="1">
    <source>
        <dbReference type="ARBA" id="ARBA00023015"/>
    </source>
</evidence>
<dbReference type="InterPro" id="IPR018490">
    <property type="entry name" value="cNMP-bd_dom_sf"/>
</dbReference>
<protein>
    <submittedName>
        <fullName evidence="6">CRP/FNR family transcriptional regulator, anaerobic regulatory protein</fullName>
    </submittedName>
</protein>
<dbReference type="Gene3D" id="1.10.10.10">
    <property type="entry name" value="Winged helix-like DNA-binding domain superfamily/Winged helix DNA-binding domain"/>
    <property type="match status" value="1"/>
</dbReference>
<dbReference type="STRING" id="1075417.SAMN05421823_10934"/>
<keyword evidence="3" id="KW-0804">Transcription</keyword>
<dbReference type="PROSITE" id="PS51063">
    <property type="entry name" value="HTH_CRP_2"/>
    <property type="match status" value="1"/>
</dbReference>
<accession>A0A1G9P094</accession>
<dbReference type="PROSITE" id="PS50042">
    <property type="entry name" value="CNMP_BINDING_3"/>
    <property type="match status" value="1"/>
</dbReference>
<dbReference type="InterPro" id="IPR036390">
    <property type="entry name" value="WH_DNA-bd_sf"/>
</dbReference>
<name>A0A1G9P094_9BACT</name>
<feature type="domain" description="HTH crp-type" evidence="5">
    <location>
        <begin position="146"/>
        <end position="209"/>
    </location>
</feature>
<dbReference type="Pfam" id="PF13545">
    <property type="entry name" value="HTH_Crp_2"/>
    <property type="match status" value="1"/>
</dbReference>
<dbReference type="InterPro" id="IPR036388">
    <property type="entry name" value="WH-like_DNA-bd_sf"/>
</dbReference>
<dbReference type="CDD" id="cd00038">
    <property type="entry name" value="CAP_ED"/>
    <property type="match status" value="1"/>
</dbReference>
<keyword evidence="2" id="KW-0238">DNA-binding</keyword>
<keyword evidence="7" id="KW-1185">Reference proteome</keyword>
<sequence length="209" mass="24255">MHENVTNILHSLQFEERLIEEMMKVGRLKKVKEGAYVIAPGGQAREIPMVIEGTLKVMRQAPDAGELFLYYLEGGETCAMSITCCLEHKKSEFSAIAEEDSLLWMIPVQELDGWITKYESFRKFVFRSYQARFDELLQAIDAMAFLKLDERLFKYLLDKKQASGSFVIHKTHEQIANELNSSRVVISRLLKRLEQEGKIEQHRNRIEVL</sequence>
<evidence type="ECO:0000259" key="5">
    <source>
        <dbReference type="PROSITE" id="PS51063"/>
    </source>
</evidence>
<dbReference type="InterPro" id="IPR000595">
    <property type="entry name" value="cNMP-bd_dom"/>
</dbReference>
<dbReference type="GO" id="GO:0003700">
    <property type="term" value="F:DNA-binding transcription factor activity"/>
    <property type="evidence" value="ECO:0007669"/>
    <property type="project" value="TreeGrafter"/>
</dbReference>
<dbReference type="Pfam" id="PF00027">
    <property type="entry name" value="cNMP_binding"/>
    <property type="match status" value="1"/>
</dbReference>
<dbReference type="SUPFAM" id="SSF46785">
    <property type="entry name" value="Winged helix' DNA-binding domain"/>
    <property type="match status" value="1"/>
</dbReference>
<dbReference type="Proteomes" id="UP000198510">
    <property type="component" value="Unassembled WGS sequence"/>
</dbReference>
<dbReference type="PANTHER" id="PTHR24567:SF26">
    <property type="entry name" value="REGULATORY PROTEIN YEIL"/>
    <property type="match status" value="1"/>
</dbReference>
<keyword evidence="1" id="KW-0805">Transcription regulation</keyword>
<dbReference type="RefSeq" id="WP_089685474.1">
    <property type="nucleotide sequence ID" value="NZ_FNFO01000009.1"/>
</dbReference>
<organism evidence="6 7">
    <name type="scientific">Catalinimonas alkaloidigena</name>
    <dbReference type="NCBI Taxonomy" id="1075417"/>
    <lineage>
        <taxon>Bacteria</taxon>
        <taxon>Pseudomonadati</taxon>
        <taxon>Bacteroidota</taxon>
        <taxon>Cytophagia</taxon>
        <taxon>Cytophagales</taxon>
        <taxon>Catalimonadaceae</taxon>
        <taxon>Catalinimonas</taxon>
    </lineage>
</organism>
<dbReference type="InterPro" id="IPR014710">
    <property type="entry name" value="RmlC-like_jellyroll"/>
</dbReference>
<gene>
    <name evidence="6" type="ORF">SAMN05421823_10934</name>
</gene>
<evidence type="ECO:0000313" key="6">
    <source>
        <dbReference type="EMBL" id="SDL92021.1"/>
    </source>
</evidence>
<evidence type="ECO:0000313" key="7">
    <source>
        <dbReference type="Proteomes" id="UP000198510"/>
    </source>
</evidence>
<evidence type="ECO:0000256" key="3">
    <source>
        <dbReference type="ARBA" id="ARBA00023163"/>
    </source>
</evidence>
<proteinExistence type="predicted"/>
<dbReference type="SUPFAM" id="SSF51206">
    <property type="entry name" value="cAMP-binding domain-like"/>
    <property type="match status" value="1"/>
</dbReference>
<evidence type="ECO:0000256" key="2">
    <source>
        <dbReference type="ARBA" id="ARBA00023125"/>
    </source>
</evidence>
<evidence type="ECO:0000259" key="4">
    <source>
        <dbReference type="PROSITE" id="PS50042"/>
    </source>
</evidence>
<feature type="domain" description="Cyclic nucleotide-binding" evidence="4">
    <location>
        <begin position="14"/>
        <end position="77"/>
    </location>
</feature>
<dbReference type="SMART" id="SM00419">
    <property type="entry name" value="HTH_CRP"/>
    <property type="match status" value="1"/>
</dbReference>
<dbReference type="OrthoDB" id="9776746at2"/>
<dbReference type="InterPro" id="IPR050397">
    <property type="entry name" value="Env_Response_Regulators"/>
</dbReference>
<dbReference type="GO" id="GO:0003677">
    <property type="term" value="F:DNA binding"/>
    <property type="evidence" value="ECO:0007669"/>
    <property type="project" value="UniProtKB-KW"/>
</dbReference>